<keyword evidence="4" id="KW-0547">Nucleotide-binding</keyword>
<dbReference type="SUPFAM" id="SSF48452">
    <property type="entry name" value="TPR-like"/>
    <property type="match status" value="1"/>
</dbReference>
<organism evidence="10 11">
    <name type="scientific">Eiseniibacteriota bacterium</name>
    <dbReference type="NCBI Taxonomy" id="2212470"/>
    <lineage>
        <taxon>Bacteria</taxon>
        <taxon>Candidatus Eiseniibacteriota</taxon>
    </lineage>
</organism>
<dbReference type="AlphaFoldDB" id="A0A956RNR2"/>
<dbReference type="PANTHER" id="PTHR24363:SF0">
    <property type="entry name" value="SERINE_THREONINE KINASE LIKE DOMAIN CONTAINING 1"/>
    <property type="match status" value="1"/>
</dbReference>
<protein>
    <recommendedName>
        <fullName evidence="1">non-specific serine/threonine protein kinase</fullName>
        <ecNumber evidence="1">2.7.11.1</ecNumber>
    </recommendedName>
</protein>
<evidence type="ECO:0000313" key="11">
    <source>
        <dbReference type="Proteomes" id="UP000697710"/>
    </source>
</evidence>
<keyword evidence="5" id="KW-0418">Kinase</keyword>
<dbReference type="EC" id="2.7.11.1" evidence="1"/>
<reference evidence="10" key="1">
    <citation type="submission" date="2020-04" db="EMBL/GenBank/DDBJ databases">
        <authorList>
            <person name="Zhang T."/>
        </authorList>
    </citation>
    <scope>NUCLEOTIDE SEQUENCE</scope>
    <source>
        <strain evidence="10">HKST-UBA01</strain>
    </source>
</reference>
<evidence type="ECO:0000256" key="7">
    <source>
        <dbReference type="ARBA" id="ARBA00047899"/>
    </source>
</evidence>
<sequence>MTDFRYFTQKRLQDSPERSVSIALDRWTGRSVVLKTGPWSDLIHEAAVLSSLPPGVSARCLDLLRDAGDSGTLVQEHLPGTTLANLVASTPTESIPGSFAPRLLIQVAALLLRVHRLGLVHTDIKPSNLLLTDPAEPSTVRLLDFGHAFSESSGFRTGAKPIGGTAGFVAPELTRGWRVDGRADQYSLGRTLSTLSPDLASDSRWQEILGTMTSPSPSSRFPDLETCAQEVIERFGLVDLDGGYPVLGGGPVHGREEVLNEVERWTTAQEDSRLLVISSRPGSGLSRFLAEARLVLSSTSIQVAELGAEDLGALNEERVQTLLADLDSKVREGCRIILGLGDWSPALDGMERLGLRPLRLWIRSHHPRLLALPPLESFDVSEMLAVATGEKLSDVEAIAHRLWQVADGDLRVLRQGFDQWVRQRGRCVGVRWSITEESDTDWIWDPTPTSPGWDAVPSETRPTLSLLAAAGEGIPWDGARRLVAALAGSAAFDAAAGEGWIRADRARRVRWLSQRLLREAKAASTETLAAEAWLNAHFEPAADDIGDLLRAARWARRVGDREREAQLLDSALQWALANESRSTIGAIVSYPDPPPTRWTKELIHDRITRIRELTKSPPTRDELRILLGRALRIEGDPAGIALLEEVAADPASSSCSTALWYLSYYYRTSQKREDQERVWESLLARTAAGQGPPAGYLELGNARLALTNGNSIDARRHLSDAITSLRQSGPTLAVEALFLEANLTTETDPGRAEQACKEALELSQESSTRAMAFFGLAQIYELTGRVAEFVSATEAAVEVVRTAGIQRHLVRCRIQRAWAWGLADQRDRATAEVTALLPHSLVREEAPRRASLLGAAAFLSIHRGDQDSAISQAAVAWELAATSSTMLRGVLLRYLTDVILDGPDWTAVDHLPLMPGRRTQNETNPALRIAFARWQALVEMRAGRFYAACEALAGARHLLTGRHDRLEQARFLHHQAVAQAMLPDREAAESAAGKYEAAIQSLGSFGYGYYRCRSILGLATTLHRLDRTEEAAGHLRSVIALARQIDARGVLALALYTKAEWESAD</sequence>
<evidence type="ECO:0000256" key="5">
    <source>
        <dbReference type="ARBA" id="ARBA00022777"/>
    </source>
</evidence>
<dbReference type="PROSITE" id="PS50011">
    <property type="entry name" value="PROTEIN_KINASE_DOM"/>
    <property type="match status" value="1"/>
</dbReference>
<proteinExistence type="predicted"/>
<comment type="catalytic activity">
    <reaction evidence="7">
        <text>L-threonyl-[protein] + ATP = O-phospho-L-threonyl-[protein] + ADP + H(+)</text>
        <dbReference type="Rhea" id="RHEA:46608"/>
        <dbReference type="Rhea" id="RHEA-COMP:11060"/>
        <dbReference type="Rhea" id="RHEA-COMP:11605"/>
        <dbReference type="ChEBI" id="CHEBI:15378"/>
        <dbReference type="ChEBI" id="CHEBI:30013"/>
        <dbReference type="ChEBI" id="CHEBI:30616"/>
        <dbReference type="ChEBI" id="CHEBI:61977"/>
        <dbReference type="ChEBI" id="CHEBI:456216"/>
        <dbReference type="EC" id="2.7.11.1"/>
    </reaction>
</comment>
<dbReference type="GO" id="GO:0004674">
    <property type="term" value="F:protein serine/threonine kinase activity"/>
    <property type="evidence" value="ECO:0007669"/>
    <property type="project" value="UniProtKB-KW"/>
</dbReference>
<keyword evidence="2" id="KW-0723">Serine/threonine-protein kinase</keyword>
<name>A0A956RNR2_UNCEI</name>
<dbReference type="SUPFAM" id="SSF56112">
    <property type="entry name" value="Protein kinase-like (PK-like)"/>
    <property type="match status" value="1"/>
</dbReference>
<comment type="catalytic activity">
    <reaction evidence="8">
        <text>L-seryl-[protein] + ATP = O-phospho-L-seryl-[protein] + ADP + H(+)</text>
        <dbReference type="Rhea" id="RHEA:17989"/>
        <dbReference type="Rhea" id="RHEA-COMP:9863"/>
        <dbReference type="Rhea" id="RHEA-COMP:11604"/>
        <dbReference type="ChEBI" id="CHEBI:15378"/>
        <dbReference type="ChEBI" id="CHEBI:29999"/>
        <dbReference type="ChEBI" id="CHEBI:30616"/>
        <dbReference type="ChEBI" id="CHEBI:83421"/>
        <dbReference type="ChEBI" id="CHEBI:456216"/>
        <dbReference type="EC" id="2.7.11.1"/>
    </reaction>
</comment>
<dbReference type="InterPro" id="IPR011009">
    <property type="entry name" value="Kinase-like_dom_sf"/>
</dbReference>
<evidence type="ECO:0000256" key="6">
    <source>
        <dbReference type="ARBA" id="ARBA00022840"/>
    </source>
</evidence>
<dbReference type="EMBL" id="JAGQHR010000002">
    <property type="protein sequence ID" value="MCA9726089.1"/>
    <property type="molecule type" value="Genomic_DNA"/>
</dbReference>
<accession>A0A956RNR2</accession>
<evidence type="ECO:0000256" key="1">
    <source>
        <dbReference type="ARBA" id="ARBA00012513"/>
    </source>
</evidence>
<dbReference type="Pfam" id="PF00069">
    <property type="entry name" value="Pkinase"/>
    <property type="match status" value="1"/>
</dbReference>
<dbReference type="GO" id="GO:0005524">
    <property type="term" value="F:ATP binding"/>
    <property type="evidence" value="ECO:0007669"/>
    <property type="project" value="UniProtKB-KW"/>
</dbReference>
<feature type="domain" description="Protein kinase" evidence="9">
    <location>
        <begin position="1"/>
        <end position="289"/>
    </location>
</feature>
<dbReference type="InterPro" id="IPR008271">
    <property type="entry name" value="Ser/Thr_kinase_AS"/>
</dbReference>
<dbReference type="InterPro" id="IPR000719">
    <property type="entry name" value="Prot_kinase_dom"/>
</dbReference>
<keyword evidence="3" id="KW-0808">Transferase</keyword>
<evidence type="ECO:0000256" key="4">
    <source>
        <dbReference type="ARBA" id="ARBA00022741"/>
    </source>
</evidence>
<dbReference type="PANTHER" id="PTHR24363">
    <property type="entry name" value="SERINE/THREONINE PROTEIN KINASE"/>
    <property type="match status" value="1"/>
</dbReference>
<evidence type="ECO:0000256" key="3">
    <source>
        <dbReference type="ARBA" id="ARBA00022679"/>
    </source>
</evidence>
<evidence type="ECO:0000313" key="10">
    <source>
        <dbReference type="EMBL" id="MCA9726089.1"/>
    </source>
</evidence>
<dbReference type="PROSITE" id="PS00108">
    <property type="entry name" value="PROTEIN_KINASE_ST"/>
    <property type="match status" value="1"/>
</dbReference>
<reference evidence="10" key="2">
    <citation type="journal article" date="2021" name="Microbiome">
        <title>Successional dynamics and alternative stable states in a saline activated sludge microbial community over 9 years.</title>
        <authorList>
            <person name="Wang Y."/>
            <person name="Ye J."/>
            <person name="Ju F."/>
            <person name="Liu L."/>
            <person name="Boyd J.A."/>
            <person name="Deng Y."/>
            <person name="Parks D.H."/>
            <person name="Jiang X."/>
            <person name="Yin X."/>
            <person name="Woodcroft B.J."/>
            <person name="Tyson G.W."/>
            <person name="Hugenholtz P."/>
            <person name="Polz M.F."/>
            <person name="Zhang T."/>
        </authorList>
    </citation>
    <scope>NUCLEOTIDE SEQUENCE</scope>
    <source>
        <strain evidence="10">HKST-UBA01</strain>
    </source>
</reference>
<evidence type="ECO:0000256" key="2">
    <source>
        <dbReference type="ARBA" id="ARBA00022527"/>
    </source>
</evidence>
<evidence type="ECO:0000256" key="8">
    <source>
        <dbReference type="ARBA" id="ARBA00048679"/>
    </source>
</evidence>
<dbReference type="SMART" id="SM00220">
    <property type="entry name" value="S_TKc"/>
    <property type="match status" value="1"/>
</dbReference>
<keyword evidence="6" id="KW-0067">ATP-binding</keyword>
<gene>
    <name evidence="10" type="ORF">KC729_00295</name>
</gene>
<evidence type="ECO:0000259" key="9">
    <source>
        <dbReference type="PROSITE" id="PS50011"/>
    </source>
</evidence>
<dbReference type="InterPro" id="IPR011990">
    <property type="entry name" value="TPR-like_helical_dom_sf"/>
</dbReference>
<comment type="caution">
    <text evidence="10">The sequence shown here is derived from an EMBL/GenBank/DDBJ whole genome shotgun (WGS) entry which is preliminary data.</text>
</comment>
<dbReference type="Proteomes" id="UP000697710">
    <property type="component" value="Unassembled WGS sequence"/>
</dbReference>
<dbReference type="Gene3D" id="1.10.510.10">
    <property type="entry name" value="Transferase(Phosphotransferase) domain 1"/>
    <property type="match status" value="1"/>
</dbReference>
<dbReference type="Gene3D" id="1.25.40.10">
    <property type="entry name" value="Tetratricopeptide repeat domain"/>
    <property type="match status" value="1"/>
</dbReference>